<proteinExistence type="predicted"/>
<dbReference type="EMBL" id="VSSQ01028759">
    <property type="protein sequence ID" value="MPM78601.1"/>
    <property type="molecule type" value="Genomic_DNA"/>
</dbReference>
<name>A0A645CNU4_9ZZZZ</name>
<comment type="caution">
    <text evidence="1">The sequence shown here is derived from an EMBL/GenBank/DDBJ whole genome shotgun (WGS) entry which is preliminary data.</text>
</comment>
<accession>A0A645CNU4</accession>
<dbReference type="AlphaFoldDB" id="A0A645CNU4"/>
<organism evidence="1">
    <name type="scientific">bioreactor metagenome</name>
    <dbReference type="NCBI Taxonomy" id="1076179"/>
    <lineage>
        <taxon>unclassified sequences</taxon>
        <taxon>metagenomes</taxon>
        <taxon>ecological metagenomes</taxon>
    </lineage>
</organism>
<gene>
    <name evidence="1" type="ORF">SDC9_125612</name>
</gene>
<evidence type="ECO:0000313" key="1">
    <source>
        <dbReference type="EMBL" id="MPM78601.1"/>
    </source>
</evidence>
<sequence length="135" mass="15622">MSHFKFYVASVRYLLRVEKTFRDLCAEEVPHFLRRPVVKVISPEPVPVPVRIIYIAVCLNTEKNVMPLSVSFTHVMNVVCCYQWIIIFLCNFNKLLVDYCLLRNTVMLKLQKEIPFAQYVPVEGGPGDCALHVTF</sequence>
<reference evidence="1" key="1">
    <citation type="submission" date="2019-08" db="EMBL/GenBank/DDBJ databases">
        <authorList>
            <person name="Kucharzyk K."/>
            <person name="Murdoch R.W."/>
            <person name="Higgins S."/>
            <person name="Loffler F."/>
        </authorList>
    </citation>
    <scope>NUCLEOTIDE SEQUENCE</scope>
</reference>
<protein>
    <submittedName>
        <fullName evidence="1">Uncharacterized protein</fullName>
    </submittedName>
</protein>